<feature type="region of interest" description="Disordered" evidence="1">
    <location>
        <begin position="416"/>
        <end position="439"/>
    </location>
</feature>
<evidence type="ECO:0000256" key="1">
    <source>
        <dbReference type="SAM" id="MobiDB-lite"/>
    </source>
</evidence>
<reference evidence="2" key="1">
    <citation type="submission" date="2022-09" db="EMBL/GenBank/DDBJ databases">
        <title>The complete genome of Acidovorax sp. 5MLIR.</title>
        <authorList>
            <person name="Liu L."/>
            <person name="Yue J."/>
            <person name="Yang F."/>
            <person name="Yuan J."/>
            <person name="Li L."/>
        </authorList>
    </citation>
    <scope>NUCLEOTIDE SEQUENCE</scope>
    <source>
        <strain evidence="2">5MLIR</strain>
    </source>
</reference>
<evidence type="ECO:0000313" key="3">
    <source>
        <dbReference type="Proteomes" id="UP001162800"/>
    </source>
</evidence>
<evidence type="ECO:0000313" key="2">
    <source>
        <dbReference type="EMBL" id="UYG50527.1"/>
    </source>
</evidence>
<sequence>MPYIHLLLNQEFSGDSAQVVAIARQLTQAEHNVKASEYQDNDPEIVNQLSSNLKSVPGNETHVLLLSGSHGLDMLKNQAMQSVLEKHSMVIAWGGHQDPGLTPLADSLQVVGLLKEACAPALQETFKDKLIATSMIPSTLDKSKVLSALNEWNTRHEKTPDAIPQWDQGYMGVFLGGDAPQKNKSFLFYGADEAYEQGKAFGLEAARKNKMLLVTSGPRIGKFYANSPDLKNPTPRQFKGESWLDFSELTEAQKTNPAPDALPHTAHAPLDPVSKNFLQGIKDSYLPEYQYRLIDFKFGKSAYQAMVGALYQAKDKSEAFYSADSVSYAELGFTIPATYAFRIGSTNIDHQQTLKRFIEELHIVGEAKVTADGIYRSVIDPIKKEHTLVHGPDQDAQKIAHAIRAALQHVKPQAQAAAAMEKPQGLKASTPTMDLQVAD</sequence>
<accession>A0ABY6G7Y8</accession>
<dbReference type="EMBL" id="CP106881">
    <property type="protein sequence ID" value="UYG50527.1"/>
    <property type="molecule type" value="Genomic_DNA"/>
</dbReference>
<protein>
    <submittedName>
        <fullName evidence="2">Uncharacterized protein</fullName>
    </submittedName>
</protein>
<proteinExistence type="predicted"/>
<gene>
    <name evidence="2" type="ORF">M9799_10480</name>
</gene>
<keyword evidence="3" id="KW-1185">Reference proteome</keyword>
<name>A0ABY6G7Y8_9BURK</name>
<organism evidence="2 3">
    <name type="scientific">Comamonas endophytica</name>
    <dbReference type="NCBI Taxonomy" id="2949090"/>
    <lineage>
        <taxon>Bacteria</taxon>
        <taxon>Pseudomonadati</taxon>
        <taxon>Pseudomonadota</taxon>
        <taxon>Betaproteobacteria</taxon>
        <taxon>Burkholderiales</taxon>
        <taxon>Comamonadaceae</taxon>
        <taxon>Comamonas</taxon>
    </lineage>
</organism>
<dbReference type="RefSeq" id="WP_231041624.1">
    <property type="nucleotide sequence ID" value="NZ_CP106881.1"/>
</dbReference>
<dbReference type="Proteomes" id="UP001162800">
    <property type="component" value="Chromosome"/>
</dbReference>